<dbReference type="PANTHER" id="PTHR42711">
    <property type="entry name" value="ABC TRANSPORTER ATP-BINDING PROTEIN"/>
    <property type="match status" value="1"/>
</dbReference>
<comment type="function">
    <text evidence="6">Probably part of an ABC transporter complex. Responsible for energy coupling to the transport system.</text>
</comment>
<dbReference type="PROSITE" id="PS50893">
    <property type="entry name" value="ABC_TRANSPORTER_2"/>
    <property type="match status" value="1"/>
</dbReference>
<dbReference type="SUPFAM" id="SSF52540">
    <property type="entry name" value="P-loop containing nucleoside triphosphate hydrolases"/>
    <property type="match status" value="1"/>
</dbReference>
<dbReference type="Proteomes" id="UP001208689">
    <property type="component" value="Chromosome"/>
</dbReference>
<keyword evidence="3" id="KW-0813">Transport</keyword>
<proteinExistence type="inferred from homology"/>
<dbReference type="InterPro" id="IPR003593">
    <property type="entry name" value="AAA+_ATPase"/>
</dbReference>
<evidence type="ECO:0000256" key="1">
    <source>
        <dbReference type="ARBA" id="ARBA00004236"/>
    </source>
</evidence>
<dbReference type="Gene3D" id="3.40.50.300">
    <property type="entry name" value="P-loop containing nucleotide triphosphate hydrolases"/>
    <property type="match status" value="1"/>
</dbReference>
<evidence type="ECO:0000313" key="9">
    <source>
        <dbReference type="Proteomes" id="UP001208689"/>
    </source>
</evidence>
<protein>
    <submittedName>
        <fullName evidence="8">Vitamin B12 import ATP-binding protein BtuD</fullName>
    </submittedName>
</protein>
<evidence type="ECO:0000256" key="4">
    <source>
        <dbReference type="ARBA" id="ARBA00022741"/>
    </source>
</evidence>
<dbReference type="GO" id="GO:0005524">
    <property type="term" value="F:ATP binding"/>
    <property type="evidence" value="ECO:0007669"/>
    <property type="project" value="UniProtKB-KW"/>
</dbReference>
<evidence type="ECO:0000313" key="8">
    <source>
        <dbReference type="EMBL" id="UYP44142.1"/>
    </source>
</evidence>
<dbReference type="SMART" id="SM00382">
    <property type="entry name" value="AAA"/>
    <property type="match status" value="1"/>
</dbReference>
<dbReference type="Pfam" id="PF00005">
    <property type="entry name" value="ABC_tran"/>
    <property type="match status" value="1"/>
</dbReference>
<dbReference type="InterPro" id="IPR015856">
    <property type="entry name" value="ABC_transpr_CbiO/EcfA_su"/>
</dbReference>
<keyword evidence="5 8" id="KW-0067">ATP-binding</keyword>
<evidence type="ECO:0000256" key="3">
    <source>
        <dbReference type="ARBA" id="ARBA00022448"/>
    </source>
</evidence>
<gene>
    <name evidence="8" type="ORF">NEF87_000427</name>
</gene>
<evidence type="ECO:0000256" key="2">
    <source>
        <dbReference type="ARBA" id="ARBA00005417"/>
    </source>
</evidence>
<comment type="similarity">
    <text evidence="2">Belongs to the ABC transporter superfamily.</text>
</comment>
<dbReference type="InterPro" id="IPR003439">
    <property type="entry name" value="ABC_transporter-like_ATP-bd"/>
</dbReference>
<dbReference type="PANTHER" id="PTHR42711:SF5">
    <property type="entry name" value="ABC TRANSPORTER ATP-BINDING PROTEIN NATA"/>
    <property type="match status" value="1"/>
</dbReference>
<dbReference type="EMBL" id="CP104013">
    <property type="protein sequence ID" value="UYP44142.1"/>
    <property type="molecule type" value="Genomic_DNA"/>
</dbReference>
<feature type="domain" description="ABC transporter" evidence="7">
    <location>
        <begin position="13"/>
        <end position="246"/>
    </location>
</feature>
<sequence>MSDIINVETNLAINFEHIYVGYGKKTILYDINLQIKKGNMVAVIGNSGAGKSTGIRCMTAQIIPQNGKAYTSGISVKNREDVQGMIGYVPQLEYVSLYYDFNAIQNALFFGRNYGIKDEIIKQRCQEIMEILGLSQKEFLKKKIKLLSGGERKRVSIMIGLISNPEILFLDEPTTGLDPHLRIEVLNFLHKINKKYGTTIMIVSHDLECVDYCDQVIVFSEGVLVDSRKPRNCVESLPNKGFGYEITFEELSIEQEEILSSIKKLIYFLHIGRNKFKLFVNSNTDFVEIVQILIQKGFKIKKYNKMDSTFLDYFRIMSKYKYPAISTKMKHDAKIKQPKLNGEN</sequence>
<keyword evidence="4" id="KW-0547">Nucleotide-binding</keyword>
<dbReference type="InterPro" id="IPR027417">
    <property type="entry name" value="P-loop_NTPase"/>
</dbReference>
<dbReference type="InterPro" id="IPR050763">
    <property type="entry name" value="ABC_transporter_ATP-binding"/>
</dbReference>
<dbReference type="CDD" id="cd03225">
    <property type="entry name" value="ABC_cobalt_CbiO_domain1"/>
    <property type="match status" value="1"/>
</dbReference>
<reference evidence="8" key="1">
    <citation type="submission" date="2022-09" db="EMBL/GenBank/DDBJ databases">
        <title>Actin cytoskeleton and complex cell architecture in an #Asgard archaeon.</title>
        <authorList>
            <person name="Ponce Toledo R.I."/>
            <person name="Schleper C."/>
            <person name="Rodrigues Oliveira T."/>
            <person name="Wollweber F."/>
            <person name="Xu J."/>
            <person name="Rittmann S."/>
            <person name="Klingl A."/>
            <person name="Pilhofer M."/>
        </authorList>
    </citation>
    <scope>NUCLEOTIDE SEQUENCE</scope>
    <source>
        <strain evidence="8">B-35</strain>
    </source>
</reference>
<name>A0ABY6HMN0_9ARCH</name>
<evidence type="ECO:0000256" key="6">
    <source>
        <dbReference type="ARBA" id="ARBA00025157"/>
    </source>
</evidence>
<keyword evidence="9" id="KW-1185">Reference proteome</keyword>
<comment type="subcellular location">
    <subcellularLocation>
        <location evidence="1">Cell membrane</location>
    </subcellularLocation>
</comment>
<evidence type="ECO:0000259" key="7">
    <source>
        <dbReference type="PROSITE" id="PS50893"/>
    </source>
</evidence>
<accession>A0ABY6HMN0</accession>
<organism evidence="8 9">
    <name type="scientific">Candidatus Lokiarchaeum ossiferum</name>
    <dbReference type="NCBI Taxonomy" id="2951803"/>
    <lineage>
        <taxon>Archaea</taxon>
        <taxon>Promethearchaeati</taxon>
        <taxon>Promethearchaeota</taxon>
        <taxon>Promethearchaeia</taxon>
        <taxon>Promethearchaeales</taxon>
        <taxon>Promethearchaeaceae</taxon>
        <taxon>Candidatus Lokiarchaeum</taxon>
    </lineage>
</organism>
<evidence type="ECO:0000256" key="5">
    <source>
        <dbReference type="ARBA" id="ARBA00022840"/>
    </source>
</evidence>